<name>A0A5C8ZVC7_9GAMM</name>
<dbReference type="PANTHER" id="PTHR34819">
    <property type="entry name" value="LARGE CYSTEINE-RICH PERIPLASMIC PROTEIN OMCB"/>
    <property type="match status" value="1"/>
</dbReference>
<dbReference type="InterPro" id="IPR051172">
    <property type="entry name" value="Chlamydia_OmcB"/>
</dbReference>
<dbReference type="Proteomes" id="UP000321039">
    <property type="component" value="Unassembled WGS sequence"/>
</dbReference>
<dbReference type="EMBL" id="VRZA01000006">
    <property type="protein sequence ID" value="TXS91221.1"/>
    <property type="molecule type" value="Genomic_DNA"/>
</dbReference>
<keyword evidence="3" id="KW-1185">Reference proteome</keyword>
<comment type="caution">
    <text evidence="2">The sequence shown here is derived from an EMBL/GenBank/DDBJ whole genome shotgun (WGS) entry which is preliminary data.</text>
</comment>
<organism evidence="2 3">
    <name type="scientific">Parahaliea maris</name>
    <dbReference type="NCBI Taxonomy" id="2716870"/>
    <lineage>
        <taxon>Bacteria</taxon>
        <taxon>Pseudomonadati</taxon>
        <taxon>Pseudomonadota</taxon>
        <taxon>Gammaproteobacteria</taxon>
        <taxon>Cellvibrionales</taxon>
        <taxon>Halieaceae</taxon>
        <taxon>Parahaliea</taxon>
    </lineage>
</organism>
<dbReference type="NCBIfam" id="TIGR01451">
    <property type="entry name" value="B_ant_repeat"/>
    <property type="match status" value="1"/>
</dbReference>
<accession>A0A5C8ZVC7</accession>
<proteinExistence type="predicted"/>
<sequence>MKRVKGFVHRHLVAMLVTLGVLLSSGLAYAIFNNGVFEIVEGDLCNPLAGDVPGDECDSSNPWDEDFTILGLPQYDGEDWETIWNVVKNGAPSTDTAAEAYLWMTDSDTEALPQCPPEGFYSTSEDFANIFFGGQTNKDFDDIPGWTWNTKTPNDKNDLTNVMAALYRAEVDAAHDGPENVLYFAADRLATEGSAYTGFWILKEKIGLRCGDRFGEFLGIHRPGDLLLLTNYSQGGAVGTINIFKWRNACDPEVTPACDTGAPDDTLGNSDQHPNLDLIAIQQDCDFPNLSTNFVGCGSSNTLDKADGATETAPWPYQAKQTGNPKYGPGEYPPLAFIEGGINLDAQLVQLSGCFQGFLAESRNSPSLSASREDLALGDFETCGFTIEKTGDTLAKVGDEVTYTFTITNTGIEDLYIQSVEDDVIGNITGDATTACGAFVAADDGADNDNNVCTFDVTYTIQDGDVVNDEVVNTVTVTLNENSGLDGLEFVNMDDHTLDIFTLDIEFTKSGPTLAKTGDDITYTYTLTDNSSDNAPALTCTVSDPDLGLDGEPISFSDTLVALGSQEAPDAADVTNTATVTCMADGYDNEVEDSDSHTVDLFQPSIDFTKSGPTLAKTGDTINYTYTLTNTSSDNTPALSCTVSDPDLGLDGPIAFSDTGVALGSQTAPDETSVTNTATVTCSIDGFPNEVDDTDSHTVNLFEVSVEFTKSGPDLVKTGDDIDYTYTLTNTSSDNAPALSCTVSDPDLGLDGDSIVFSDTPTALGKQTAPGGDEVTNTAIVTCSVDGYANVVTDSASYTVDLFQPSVDFTKSGPGLTKSGDTINYTYTLINTSSDNTPALSCTVSDPDLGVGGAIAFSDTPAALGNRTAPVSDEVTNTATVSCTIAGFQNVVGDSDSHTVPLFQPSVDFTKSGPGLTKSGDTINYTYTLINTSSDNTPALSCTVSDPDLGLGGAIAFSDTPAALGNRTAPVSDEVTNTATVSCTIAGFQNVVGDSDSHTVPLFQPAIDVVKSGDDYTKVGDTINYSATLTNNSSTNTPALVIDSISDSLAGDLVAGPNVVSSDCGASLGNGASCTVEFSYITQEADDDGTLNNTVTVQTSVTDFPNDIDDTDDHEATILHPDYLLDKSCQAEPADLGAAISFFVTLENHGDVEVDVLLTDPDLAGSPLNITLGVSDGSCDETELDNGDPSDGCHRIEGSITADTVGTQQLRTATGLGTISAVPGLPNQIERMDDTTCEVTDIGATRTLGFWKSHISDGDLFGEPEWSGSVQYGYTCHVFTEHMGSSMDLGWKQVSTCEELFGIFWSHPSRESDGGKRSKSCAAQIGSSDILAAALLNMALDNGASIDPQLIADLQNALASGNFKAIKAAAGPVNAYNESGDDQAIIDNDGTFIPHADPKGGKSIANYSFGDCN</sequence>
<evidence type="ECO:0000313" key="3">
    <source>
        <dbReference type="Proteomes" id="UP000321039"/>
    </source>
</evidence>
<feature type="domain" description="DUF7507" evidence="1">
    <location>
        <begin position="387"/>
        <end position="483"/>
    </location>
</feature>
<dbReference type="Pfam" id="PF24346">
    <property type="entry name" value="DUF7507"/>
    <property type="match status" value="2"/>
</dbReference>
<feature type="domain" description="DUF7507" evidence="1">
    <location>
        <begin position="1004"/>
        <end position="1100"/>
    </location>
</feature>
<dbReference type="InterPro" id="IPR055354">
    <property type="entry name" value="DUF7507"/>
</dbReference>
<dbReference type="RefSeq" id="WP_148069456.1">
    <property type="nucleotide sequence ID" value="NZ_VRZA01000006.1"/>
</dbReference>
<reference evidence="2 3" key="1">
    <citation type="submission" date="2019-08" db="EMBL/GenBank/DDBJ databases">
        <title>Parahaliea maris sp. nov., isolated from the surface seawater.</title>
        <authorList>
            <person name="Liu Y."/>
        </authorList>
    </citation>
    <scope>NUCLEOTIDE SEQUENCE [LARGE SCALE GENOMIC DNA]</scope>
    <source>
        <strain evidence="2 3">HSLHS9</strain>
    </source>
</reference>
<gene>
    <name evidence="2" type="ORF">FV139_15885</name>
</gene>
<protein>
    <recommendedName>
        <fullName evidence="1">DUF7507 domain-containing protein</fullName>
    </recommendedName>
</protein>
<evidence type="ECO:0000313" key="2">
    <source>
        <dbReference type="EMBL" id="TXS91221.1"/>
    </source>
</evidence>
<evidence type="ECO:0000259" key="1">
    <source>
        <dbReference type="Pfam" id="PF24346"/>
    </source>
</evidence>
<dbReference type="PANTHER" id="PTHR34819:SF3">
    <property type="entry name" value="CELL SURFACE PROTEIN"/>
    <property type="match status" value="1"/>
</dbReference>
<dbReference type="InterPro" id="IPR047589">
    <property type="entry name" value="DUF11_rpt"/>
</dbReference>